<evidence type="ECO:0000256" key="6">
    <source>
        <dbReference type="ARBA" id="ARBA00022741"/>
    </source>
</evidence>
<evidence type="ECO:0000256" key="8">
    <source>
        <dbReference type="ARBA" id="ARBA00022840"/>
    </source>
</evidence>
<dbReference type="OrthoDB" id="9803968at2"/>
<dbReference type="PANTHER" id="PTHR43767:SF8">
    <property type="entry name" value="LONG-CHAIN-FATTY-ACID--COA LIGASE"/>
    <property type="match status" value="1"/>
</dbReference>
<dbReference type="InterPro" id="IPR045851">
    <property type="entry name" value="AMP-bd_C_sf"/>
</dbReference>
<evidence type="ECO:0000256" key="10">
    <source>
        <dbReference type="ARBA" id="ARBA00023098"/>
    </source>
</evidence>
<dbReference type="InterPro" id="IPR050237">
    <property type="entry name" value="ATP-dep_AMP-bd_enzyme"/>
</dbReference>
<feature type="region of interest" description="Disordered" evidence="15">
    <location>
        <begin position="1"/>
        <end position="129"/>
    </location>
</feature>
<reference evidence="18 19" key="1">
    <citation type="submission" date="2014-05" db="EMBL/GenBank/DDBJ databases">
        <title>Draft Genome Sequence of Nitratireductor basaltis Strain UMTGB225, A Marine Bacterium Isolated from Green Barrel Tunicate.</title>
        <authorList>
            <person name="Gan H.Y."/>
        </authorList>
    </citation>
    <scope>NUCLEOTIDE SEQUENCE [LARGE SCALE GENOMIC DNA]</scope>
    <source>
        <strain evidence="18 19">UMTGB225</strain>
    </source>
</reference>
<comment type="subcellular location">
    <subcellularLocation>
        <location evidence="2">Membrane</location>
        <topology evidence="2">Peripheral membrane protein</topology>
    </subcellularLocation>
</comment>
<dbReference type="InterPro" id="IPR025110">
    <property type="entry name" value="AMP-bd_C"/>
</dbReference>
<keyword evidence="7" id="KW-0276">Fatty acid metabolism</keyword>
<dbReference type="Proteomes" id="UP000053675">
    <property type="component" value="Unassembled WGS sequence"/>
</dbReference>
<evidence type="ECO:0000256" key="13">
    <source>
        <dbReference type="ARBA" id="ARBA00039545"/>
    </source>
</evidence>
<keyword evidence="19" id="KW-1185">Reference proteome</keyword>
<protein>
    <recommendedName>
        <fullName evidence="13">Long-chain-fatty-acid--CoA ligase</fullName>
        <ecNumber evidence="12">6.2.1.3</ecNumber>
    </recommendedName>
    <alternativeName>
        <fullName evidence="14">Long-chain acyl-CoA synthetase</fullName>
    </alternativeName>
</protein>
<keyword evidence="8" id="KW-0067">ATP-binding</keyword>
<dbReference type="AlphaFoldDB" id="A0A084UE56"/>
<dbReference type="SUPFAM" id="SSF56801">
    <property type="entry name" value="Acetyl-CoA synthetase-like"/>
    <property type="match status" value="1"/>
</dbReference>
<dbReference type="RefSeq" id="WP_036482971.1">
    <property type="nucleotide sequence ID" value="NZ_JMQM01000001.1"/>
</dbReference>
<feature type="domain" description="AMP-dependent synthetase/ligase" evidence="16">
    <location>
        <begin position="159"/>
        <end position="549"/>
    </location>
</feature>
<comment type="cofactor">
    <cofactor evidence="1">
        <name>Mg(2+)</name>
        <dbReference type="ChEBI" id="CHEBI:18420"/>
    </cofactor>
</comment>
<dbReference type="eggNOG" id="COG0318">
    <property type="taxonomic scope" value="Bacteria"/>
</dbReference>
<dbReference type="CDD" id="cd05936">
    <property type="entry name" value="FC-FACS_FadD_like"/>
    <property type="match status" value="1"/>
</dbReference>
<proteinExistence type="inferred from homology"/>
<dbReference type="Gene3D" id="3.40.50.12780">
    <property type="entry name" value="N-terminal domain of ligase-like"/>
    <property type="match status" value="1"/>
</dbReference>
<dbReference type="STRING" id="472175.EL18_02289"/>
<keyword evidence="10" id="KW-0443">Lipid metabolism</keyword>
<dbReference type="InterPro" id="IPR000873">
    <property type="entry name" value="AMP-dep_synth/lig_dom"/>
</dbReference>
<feature type="compositionally biased region" description="Low complexity" evidence="15">
    <location>
        <begin position="116"/>
        <end position="128"/>
    </location>
</feature>
<dbReference type="GO" id="GO:0016020">
    <property type="term" value="C:membrane"/>
    <property type="evidence" value="ECO:0007669"/>
    <property type="project" value="UniProtKB-SubCell"/>
</dbReference>
<accession>A0A084UE56</accession>
<dbReference type="EMBL" id="JMQM01000001">
    <property type="protein sequence ID" value="KFB11242.1"/>
    <property type="molecule type" value="Genomic_DNA"/>
</dbReference>
<evidence type="ECO:0000256" key="15">
    <source>
        <dbReference type="SAM" id="MobiDB-lite"/>
    </source>
</evidence>
<evidence type="ECO:0000256" key="2">
    <source>
        <dbReference type="ARBA" id="ARBA00004170"/>
    </source>
</evidence>
<gene>
    <name evidence="18" type="ORF">EL18_02289</name>
</gene>
<evidence type="ECO:0000259" key="17">
    <source>
        <dbReference type="Pfam" id="PF13193"/>
    </source>
</evidence>
<evidence type="ECO:0000256" key="7">
    <source>
        <dbReference type="ARBA" id="ARBA00022832"/>
    </source>
</evidence>
<dbReference type="Pfam" id="PF13193">
    <property type="entry name" value="AMP-binding_C"/>
    <property type="match status" value="1"/>
</dbReference>
<dbReference type="EC" id="6.2.1.3" evidence="12"/>
<dbReference type="Gene3D" id="3.30.300.30">
    <property type="match status" value="1"/>
</dbReference>
<dbReference type="InterPro" id="IPR020845">
    <property type="entry name" value="AMP-binding_CS"/>
</dbReference>
<evidence type="ECO:0000256" key="4">
    <source>
        <dbReference type="ARBA" id="ARBA00006432"/>
    </source>
</evidence>
<dbReference type="PANTHER" id="PTHR43767">
    <property type="entry name" value="LONG-CHAIN-FATTY-ACID--COA LIGASE"/>
    <property type="match status" value="1"/>
</dbReference>
<comment type="pathway">
    <text evidence="3">Lipid metabolism; fatty acid beta-oxidation.</text>
</comment>
<evidence type="ECO:0000313" key="19">
    <source>
        <dbReference type="Proteomes" id="UP000053675"/>
    </source>
</evidence>
<dbReference type="NCBIfam" id="NF005463">
    <property type="entry name" value="PRK07059.1"/>
    <property type="match status" value="1"/>
</dbReference>
<dbReference type="FunFam" id="3.40.50.12780:FF:000003">
    <property type="entry name" value="Long-chain-fatty-acid--CoA ligase FadD"/>
    <property type="match status" value="1"/>
</dbReference>
<comment type="caution">
    <text evidence="18">The sequence shown here is derived from an EMBL/GenBank/DDBJ whole genome shotgun (WGS) entry which is preliminary data.</text>
</comment>
<dbReference type="PATRIC" id="fig|472175.3.peg.2277"/>
<keyword evidence="5 18" id="KW-0436">Ligase</keyword>
<keyword evidence="9" id="KW-0460">Magnesium</keyword>
<evidence type="ECO:0000313" key="18">
    <source>
        <dbReference type="EMBL" id="KFB11242.1"/>
    </source>
</evidence>
<evidence type="ECO:0000256" key="9">
    <source>
        <dbReference type="ARBA" id="ARBA00022842"/>
    </source>
</evidence>
<name>A0A084UE56_9HYPH</name>
<feature type="compositionally biased region" description="Low complexity" evidence="15">
    <location>
        <begin position="43"/>
        <end position="63"/>
    </location>
</feature>
<evidence type="ECO:0000256" key="5">
    <source>
        <dbReference type="ARBA" id="ARBA00022598"/>
    </source>
</evidence>
<dbReference type="PROSITE" id="PS00455">
    <property type="entry name" value="AMP_BINDING"/>
    <property type="match status" value="1"/>
</dbReference>
<evidence type="ECO:0000259" key="16">
    <source>
        <dbReference type="Pfam" id="PF00501"/>
    </source>
</evidence>
<comment type="similarity">
    <text evidence="4">Belongs to the ATP-dependent AMP-binding enzyme family.</text>
</comment>
<sequence length="681" mass="73433">MAKSSDTKTTSAPKTRARKAPAKSAAEGEVADAPKPARKKTTKAAAPAKTASTDAKATSAPKTAARKAPAKPAGKAAAATSSRSTTRSSATKAGAAAKGAAKPAAAAKAAPKKPAAKSASAAKGTAKTGPRPWLATYPDVLPAEIPPFAHNSIGEMLVEACRKHSDRPAFTCMGKSITFAELESASRDFAAYLQSLGLKKGARVAVMMPNVLQYPVAMMAILRAGYTVVNVNPLYTPRELEHQLKDSGAEAIVILENFAKTLQTAIGKTDVKHVVVTTMGDMLGLKGHIVNFVVRKVKKMVPDWKLADHVSFKTAMKKGADASYTKPECTLEDVAFLQYTGGTTGVAKGAMLTHSNVMANVMQNEAWLETAYIDQARPERSIYICALPLYHIYALTVNALMGVKLGAENVLIPNPRDIPGFVKELKNYKFNVFPGLNTLFNALLNNEDFQKLDFSSLKLTFGGGMAVQKAVAERWMKLTGCMIAEGYGLSETSPVATANLFNAKEFTATIGLPLPSTDVSIRDEDGKEVKQGDVGEICIKGPQVMAGYWNRPEETAKVMTSDGYFRSGDMGVMDERGFVKIVDRKKDMILVSGFNVYPNELEDVVAAHPKVLEVAAVGVPDEKSGEVPKLFVVRKDDSLTEEEIIEFCRDKLTGYKRPRHVEFRDELPKSNVGKILRRELR</sequence>
<evidence type="ECO:0000256" key="1">
    <source>
        <dbReference type="ARBA" id="ARBA00001946"/>
    </source>
</evidence>
<evidence type="ECO:0000256" key="3">
    <source>
        <dbReference type="ARBA" id="ARBA00005005"/>
    </source>
</evidence>
<dbReference type="FunFam" id="3.30.300.30:FF:000006">
    <property type="entry name" value="Long-chain-fatty-acid--CoA ligase FadD"/>
    <property type="match status" value="1"/>
</dbReference>
<keyword evidence="6" id="KW-0547">Nucleotide-binding</keyword>
<dbReference type="GO" id="GO:0004467">
    <property type="term" value="F:long-chain fatty acid-CoA ligase activity"/>
    <property type="evidence" value="ECO:0007669"/>
    <property type="project" value="UniProtKB-EC"/>
</dbReference>
<keyword evidence="11" id="KW-0472">Membrane</keyword>
<dbReference type="Pfam" id="PF00501">
    <property type="entry name" value="AMP-binding"/>
    <property type="match status" value="1"/>
</dbReference>
<evidence type="ECO:0000256" key="14">
    <source>
        <dbReference type="ARBA" id="ARBA00042773"/>
    </source>
</evidence>
<evidence type="ECO:0000256" key="12">
    <source>
        <dbReference type="ARBA" id="ARBA00026121"/>
    </source>
</evidence>
<organism evidence="18 19">
    <name type="scientific">Nitratireductor basaltis</name>
    <dbReference type="NCBI Taxonomy" id="472175"/>
    <lineage>
        <taxon>Bacteria</taxon>
        <taxon>Pseudomonadati</taxon>
        <taxon>Pseudomonadota</taxon>
        <taxon>Alphaproteobacteria</taxon>
        <taxon>Hyphomicrobiales</taxon>
        <taxon>Phyllobacteriaceae</taxon>
        <taxon>Nitratireductor</taxon>
    </lineage>
</organism>
<dbReference type="InterPro" id="IPR042099">
    <property type="entry name" value="ANL_N_sf"/>
</dbReference>
<feature type="domain" description="AMP-binding enzyme C-terminal" evidence="17">
    <location>
        <begin position="600"/>
        <end position="674"/>
    </location>
</feature>
<feature type="compositionally biased region" description="Low complexity" evidence="15">
    <location>
        <begin position="70"/>
        <end position="109"/>
    </location>
</feature>
<evidence type="ECO:0000256" key="11">
    <source>
        <dbReference type="ARBA" id="ARBA00023136"/>
    </source>
</evidence>
<dbReference type="GO" id="GO:0005524">
    <property type="term" value="F:ATP binding"/>
    <property type="evidence" value="ECO:0007669"/>
    <property type="project" value="UniProtKB-KW"/>
</dbReference>